<dbReference type="PROSITE" id="PS50103">
    <property type="entry name" value="ZF_C3H1"/>
    <property type="match status" value="1"/>
</dbReference>
<organism evidence="8 9">
    <name type="scientific">Punica granatum</name>
    <name type="common">Pomegranate</name>
    <dbReference type="NCBI Taxonomy" id="22663"/>
    <lineage>
        <taxon>Eukaryota</taxon>
        <taxon>Viridiplantae</taxon>
        <taxon>Streptophyta</taxon>
        <taxon>Embryophyta</taxon>
        <taxon>Tracheophyta</taxon>
        <taxon>Spermatophyta</taxon>
        <taxon>Magnoliopsida</taxon>
        <taxon>eudicotyledons</taxon>
        <taxon>Gunneridae</taxon>
        <taxon>Pentapetalae</taxon>
        <taxon>rosids</taxon>
        <taxon>malvids</taxon>
        <taxon>Myrtales</taxon>
        <taxon>Lythraceae</taxon>
        <taxon>Punica</taxon>
    </lineage>
</organism>
<dbReference type="InterPro" id="IPR036855">
    <property type="entry name" value="Znf_CCCH_sf"/>
</dbReference>
<keyword evidence="4" id="KW-0238">DNA-binding</keyword>
<feature type="domain" description="C3H1-type" evidence="7">
    <location>
        <begin position="418"/>
        <end position="446"/>
    </location>
</feature>
<feature type="region of interest" description="Disordered" evidence="6">
    <location>
        <begin position="179"/>
        <end position="204"/>
    </location>
</feature>
<dbReference type="PANTHER" id="PTHR33400">
    <property type="entry name" value="ZINC FINGER CCCH DOMAIN-CONTAINING PROTEIN 6-RELATED"/>
    <property type="match status" value="1"/>
</dbReference>
<dbReference type="GO" id="GO:0003677">
    <property type="term" value="F:DNA binding"/>
    <property type="evidence" value="ECO:0007669"/>
    <property type="project" value="UniProtKB-KW"/>
</dbReference>
<evidence type="ECO:0000256" key="6">
    <source>
        <dbReference type="SAM" id="MobiDB-lite"/>
    </source>
</evidence>
<comment type="caution">
    <text evidence="8">The sequence shown here is derived from an EMBL/GenBank/DDBJ whole genome shotgun (WGS) entry which is preliminary data.</text>
</comment>
<sequence length="473" mass="51298">MKSKRVSWAPGVNLCQLIVKQISGTLVELCQTMVALFKKDDPASSVGLKHVQIHTSCNSYADGLQPNCLPPGFGCSTLQVSHVPAVKWSSPPKFAVNPNWRVAASEESQEVGAQLLRESKELESVYPRSSSIPSSPSVSLEAQAERFNDNLTPVIPIIPIEEVETVDPQLHLKLPPCAPEARQISEPETRKRVPPPTEKTSPPKLTVVATAGTDAAAAAASAALTVLLKSTERGSMIDTNLLIKILSDPKMVEKLMKNSAGSFSLPKLNPTVSMPVPDIKAPKLDMPQAPSGRKLDIPSYGSDLIKTAHAPGLVSVPIPVTAHANGQVPFSRSAVPFTKTNPMNLTPVVAPIPAPVSSAEAAKPQPVKGIDYYKNLIRQHGVETQQDMVQINGIQNPLDNSISDHQKLKPMEMTPKRQHQQKHCMFYNSPQGCRRGSNCPFQHGPILPQWRTGTLMDEPSAKRMRLGDEIMGR</sequence>
<evidence type="ECO:0000256" key="4">
    <source>
        <dbReference type="ARBA" id="ARBA00023125"/>
    </source>
</evidence>
<dbReference type="EMBL" id="MTKT01000785">
    <property type="protein sequence ID" value="OWM88909.1"/>
    <property type="molecule type" value="Genomic_DNA"/>
</dbReference>
<dbReference type="Proteomes" id="UP000197138">
    <property type="component" value="Unassembled WGS sequence"/>
</dbReference>
<dbReference type="SUPFAM" id="SSF90229">
    <property type="entry name" value="CCCH zinc finger"/>
    <property type="match status" value="1"/>
</dbReference>
<feature type="zinc finger region" description="C3H1-type" evidence="5">
    <location>
        <begin position="418"/>
        <end position="446"/>
    </location>
</feature>
<accession>A0A218XWC3</accession>
<dbReference type="PANTHER" id="PTHR33400:SF9">
    <property type="entry name" value="C3H1-TYPE DOMAIN-CONTAINING PROTEIN"/>
    <property type="match status" value="1"/>
</dbReference>
<dbReference type="InterPro" id="IPR000571">
    <property type="entry name" value="Znf_CCCH"/>
</dbReference>
<keyword evidence="2 5" id="KW-0863">Zinc-finger</keyword>
<proteinExistence type="predicted"/>
<evidence type="ECO:0000256" key="5">
    <source>
        <dbReference type="PROSITE-ProRule" id="PRU00723"/>
    </source>
</evidence>
<keyword evidence="3 5" id="KW-0862">Zinc</keyword>
<evidence type="ECO:0000313" key="8">
    <source>
        <dbReference type="EMBL" id="OWM88909.1"/>
    </source>
</evidence>
<evidence type="ECO:0000313" key="9">
    <source>
        <dbReference type="Proteomes" id="UP000197138"/>
    </source>
</evidence>
<evidence type="ECO:0000256" key="1">
    <source>
        <dbReference type="ARBA" id="ARBA00022723"/>
    </source>
</evidence>
<dbReference type="GO" id="GO:0008270">
    <property type="term" value="F:zinc ion binding"/>
    <property type="evidence" value="ECO:0007669"/>
    <property type="project" value="UniProtKB-KW"/>
</dbReference>
<reference evidence="9" key="1">
    <citation type="journal article" date="2017" name="Plant J.">
        <title>The pomegranate (Punica granatum L.) genome and the genomics of punicalagin biosynthesis.</title>
        <authorList>
            <person name="Qin G."/>
            <person name="Xu C."/>
            <person name="Ming R."/>
            <person name="Tang H."/>
            <person name="Guyot R."/>
            <person name="Kramer E.M."/>
            <person name="Hu Y."/>
            <person name="Yi X."/>
            <person name="Qi Y."/>
            <person name="Xu X."/>
            <person name="Gao Z."/>
            <person name="Pan H."/>
            <person name="Jian J."/>
            <person name="Tian Y."/>
            <person name="Yue Z."/>
            <person name="Xu Y."/>
        </authorList>
    </citation>
    <scope>NUCLEOTIDE SEQUENCE [LARGE SCALE GENOMIC DNA]</scope>
    <source>
        <strain evidence="9">cv. Dabenzi</strain>
    </source>
</reference>
<protein>
    <recommendedName>
        <fullName evidence="7">C3H1-type domain-containing protein</fullName>
    </recommendedName>
</protein>
<evidence type="ECO:0000256" key="3">
    <source>
        <dbReference type="ARBA" id="ARBA00022833"/>
    </source>
</evidence>
<evidence type="ECO:0000259" key="7">
    <source>
        <dbReference type="PROSITE" id="PS50103"/>
    </source>
</evidence>
<keyword evidence="1 5" id="KW-0479">Metal-binding</keyword>
<dbReference type="AlphaFoldDB" id="A0A218XWC3"/>
<evidence type="ECO:0000256" key="2">
    <source>
        <dbReference type="ARBA" id="ARBA00022771"/>
    </source>
</evidence>
<gene>
    <name evidence="8" type="ORF">CDL15_Pgr020863</name>
</gene>
<name>A0A218XWC3_PUNGR</name>